<evidence type="ECO:0000313" key="2">
    <source>
        <dbReference type="EMBL" id="GLI28456.1"/>
    </source>
</evidence>
<dbReference type="AlphaFoldDB" id="A0A9W6FQD0"/>
<proteinExistence type="predicted"/>
<reference evidence="2" key="1">
    <citation type="submission" date="2022-12" db="EMBL/GenBank/DDBJ databases">
        <title>Reference genome sequencing for broad-spectrum identification of bacterial and archaeal isolates by mass spectrometry.</title>
        <authorList>
            <person name="Sekiguchi Y."/>
            <person name="Tourlousse D.M."/>
        </authorList>
    </citation>
    <scope>NUCLEOTIDE SEQUENCE</scope>
    <source>
        <strain evidence="2">14</strain>
    </source>
</reference>
<comment type="caution">
    <text evidence="2">The sequence shown here is derived from an EMBL/GenBank/DDBJ whole genome shotgun (WGS) entry which is preliminary data.</text>
</comment>
<dbReference type="EMBL" id="BSDP01000001">
    <property type="protein sequence ID" value="GLI28456.1"/>
    <property type="molecule type" value="Genomic_DNA"/>
</dbReference>
<keyword evidence="3" id="KW-1185">Reference proteome</keyword>
<sequence>MTYETPECDDTVASGWSSAIVLTRARVDRCYQQGAARPRRDGAASWASPGTTKGRRMRCGAASDGPSRKERAGYSVGSSLRVTVTVVAWPSRT</sequence>
<accession>A0A9W6FQD0</accession>
<evidence type="ECO:0000313" key="3">
    <source>
        <dbReference type="Proteomes" id="UP001144396"/>
    </source>
</evidence>
<evidence type="ECO:0000256" key="1">
    <source>
        <dbReference type="SAM" id="MobiDB-lite"/>
    </source>
</evidence>
<protein>
    <submittedName>
        <fullName evidence="2">Uncharacterized protein</fullName>
    </submittedName>
</protein>
<name>A0A9W6FQD0_9MICO</name>
<feature type="region of interest" description="Disordered" evidence="1">
    <location>
        <begin position="33"/>
        <end position="75"/>
    </location>
</feature>
<organism evidence="2 3">
    <name type="scientific">Agromyces rhizosphaerae</name>
    <dbReference type="NCBI Taxonomy" id="88374"/>
    <lineage>
        <taxon>Bacteria</taxon>
        <taxon>Bacillati</taxon>
        <taxon>Actinomycetota</taxon>
        <taxon>Actinomycetes</taxon>
        <taxon>Micrococcales</taxon>
        <taxon>Microbacteriaceae</taxon>
        <taxon>Agromyces</taxon>
    </lineage>
</organism>
<dbReference type="Proteomes" id="UP001144396">
    <property type="component" value="Unassembled WGS sequence"/>
</dbReference>
<gene>
    <name evidence="2" type="ORF">ARHIZOSPH14_26980</name>
</gene>